<feature type="active site" description="Proton acceptor" evidence="3">
    <location>
        <position position="132"/>
    </location>
</feature>
<evidence type="ECO:0000256" key="2">
    <source>
        <dbReference type="ARBA" id="ARBA00022801"/>
    </source>
</evidence>
<dbReference type="GO" id="GO:0046872">
    <property type="term" value="F:metal ion binding"/>
    <property type="evidence" value="ECO:0007669"/>
    <property type="project" value="UniProtKB-KW"/>
</dbReference>
<dbReference type="InterPro" id="IPR036264">
    <property type="entry name" value="Bact_exopeptidase_dim_dom"/>
</dbReference>
<name>A0A845QJZ0_9FIRM</name>
<proteinExistence type="predicted"/>
<evidence type="ECO:0000256" key="3">
    <source>
        <dbReference type="PIRSR" id="PIRSR037238-1"/>
    </source>
</evidence>
<dbReference type="Proteomes" id="UP000446866">
    <property type="component" value="Unassembled WGS sequence"/>
</dbReference>
<dbReference type="Pfam" id="PF07687">
    <property type="entry name" value="M20_dimer"/>
    <property type="match status" value="1"/>
</dbReference>
<dbReference type="SUPFAM" id="SSF55031">
    <property type="entry name" value="Bacterial exopeptidase dimerisation domain"/>
    <property type="match status" value="1"/>
</dbReference>
<dbReference type="InterPro" id="IPR002933">
    <property type="entry name" value="Peptidase_M20"/>
</dbReference>
<dbReference type="Gene3D" id="3.30.70.360">
    <property type="match status" value="1"/>
</dbReference>
<dbReference type="Gene3D" id="3.40.630.10">
    <property type="entry name" value="Zn peptidases"/>
    <property type="match status" value="1"/>
</dbReference>
<evidence type="ECO:0000259" key="4">
    <source>
        <dbReference type="Pfam" id="PF07687"/>
    </source>
</evidence>
<dbReference type="SUPFAM" id="SSF53187">
    <property type="entry name" value="Zn-dependent exopeptidases"/>
    <property type="match status" value="1"/>
</dbReference>
<dbReference type="GO" id="GO:0016787">
    <property type="term" value="F:hydrolase activity"/>
    <property type="evidence" value="ECO:0007669"/>
    <property type="project" value="UniProtKB-KW"/>
</dbReference>
<evidence type="ECO:0000313" key="6">
    <source>
        <dbReference type="Proteomes" id="UP000446866"/>
    </source>
</evidence>
<dbReference type="InterPro" id="IPR011650">
    <property type="entry name" value="Peptidase_M20_dimer"/>
</dbReference>
<keyword evidence="1" id="KW-0479">Metal-binding</keyword>
<dbReference type="PIRSF" id="PIRSF037238">
    <property type="entry name" value="Carboxypeptidase_G2"/>
    <property type="match status" value="1"/>
</dbReference>
<keyword evidence="6" id="KW-1185">Reference proteome</keyword>
<evidence type="ECO:0000313" key="5">
    <source>
        <dbReference type="EMBL" id="NBH61754.1"/>
    </source>
</evidence>
<dbReference type="InterPro" id="IPR050072">
    <property type="entry name" value="Peptidase_M20A"/>
</dbReference>
<sequence>MWNMEQFRKELAEIVNLDSSSENLQDIAVIGRMLANRLRDEGYLVETFDEDTRIEARTHSEKDFDVMFVGHMDTVFPKGTAAERPYREEGNLAYGPGVTDMKAGLILAIHLAQRLREERPELRICFAFNSDEEIGSGRSKTWLQGLAKHTRYAFVFEPGRLNNGFVRSRKGGADLEVSFQGIAAHAGVAPEKGANALVEMARWITELTALQDFDAGTSITAGIASGGTAVNVVAEHAQVKLDIRFKNPGEIERIRETVSRLQQNPVVSGVSAGVVFKDVVMPMNPSEVTEQLMEKMNQAASGLGQSICWIDTGGVSDANHIASLGVPTLCGCGPVGNDMHSSGEYLELDTIEKRLELMYRLIVQL</sequence>
<organism evidence="5 6">
    <name type="scientific">Anaerotruncus colihominis</name>
    <dbReference type="NCBI Taxonomy" id="169435"/>
    <lineage>
        <taxon>Bacteria</taxon>
        <taxon>Bacillati</taxon>
        <taxon>Bacillota</taxon>
        <taxon>Clostridia</taxon>
        <taxon>Eubacteriales</taxon>
        <taxon>Oscillospiraceae</taxon>
        <taxon>Anaerotruncus</taxon>
    </lineage>
</organism>
<feature type="domain" description="Peptidase M20 dimerisation" evidence="4">
    <location>
        <begin position="168"/>
        <end position="259"/>
    </location>
</feature>
<evidence type="ECO:0000256" key="1">
    <source>
        <dbReference type="ARBA" id="ARBA00022723"/>
    </source>
</evidence>
<dbReference type="Pfam" id="PF01546">
    <property type="entry name" value="Peptidase_M20"/>
    <property type="match status" value="1"/>
</dbReference>
<protein>
    <submittedName>
        <fullName evidence="5">M20 family peptidase</fullName>
    </submittedName>
</protein>
<dbReference type="InterPro" id="IPR017150">
    <property type="entry name" value="Pept_M20_glutamate_carboxypep"/>
</dbReference>
<dbReference type="PANTHER" id="PTHR43808:SF9">
    <property type="entry name" value="BLL0789 PROTEIN"/>
    <property type="match status" value="1"/>
</dbReference>
<accession>A0A845QJZ0</accession>
<keyword evidence="2" id="KW-0378">Hydrolase</keyword>
<gene>
    <name evidence="5" type="ORF">D0435_08830</name>
</gene>
<dbReference type="AlphaFoldDB" id="A0A845QJZ0"/>
<comment type="caution">
    <text evidence="5">The sequence shown here is derived from an EMBL/GenBank/DDBJ whole genome shotgun (WGS) entry which is preliminary data.</text>
</comment>
<dbReference type="EMBL" id="QXWK01000015">
    <property type="protein sequence ID" value="NBH61754.1"/>
    <property type="molecule type" value="Genomic_DNA"/>
</dbReference>
<dbReference type="RefSeq" id="WP_160202040.1">
    <property type="nucleotide sequence ID" value="NZ_QXWK01000015.1"/>
</dbReference>
<feature type="active site" evidence="3">
    <location>
        <position position="73"/>
    </location>
</feature>
<reference evidence="5 6" key="1">
    <citation type="submission" date="2018-08" db="EMBL/GenBank/DDBJ databases">
        <title>Murine metabolic-syndrome-specific gut microbial biobank.</title>
        <authorList>
            <person name="Liu C."/>
        </authorList>
    </citation>
    <scope>NUCLEOTIDE SEQUENCE [LARGE SCALE GENOMIC DNA]</scope>
    <source>
        <strain evidence="5 6">28</strain>
    </source>
</reference>
<dbReference type="PANTHER" id="PTHR43808">
    <property type="entry name" value="ACETYLORNITHINE DEACETYLASE"/>
    <property type="match status" value="1"/>
</dbReference>
<dbReference type="CDD" id="cd03885">
    <property type="entry name" value="M20_CPDG2"/>
    <property type="match status" value="1"/>
</dbReference>